<dbReference type="FunFam" id="3.30.1490.100:FF:000004">
    <property type="entry name" value="DNA polymerase IV"/>
    <property type="match status" value="1"/>
</dbReference>
<dbReference type="EC" id="2.7.7.7" evidence="1"/>
<dbReference type="EMBL" id="UOEU01000837">
    <property type="protein sequence ID" value="VAW41313.1"/>
    <property type="molecule type" value="Genomic_DNA"/>
</dbReference>
<dbReference type="Pfam" id="PF00817">
    <property type="entry name" value="IMS"/>
    <property type="match status" value="1"/>
</dbReference>
<keyword evidence="4" id="KW-0235">DNA replication</keyword>
<keyword evidence="2 13" id="KW-0808">Transferase</keyword>
<comment type="catalytic activity">
    <reaction evidence="10">
        <text>DNA(n) + a 2'-deoxyribonucleoside 5'-triphosphate = DNA(n+1) + diphosphate</text>
        <dbReference type="Rhea" id="RHEA:22508"/>
        <dbReference type="Rhea" id="RHEA-COMP:17339"/>
        <dbReference type="Rhea" id="RHEA-COMP:17340"/>
        <dbReference type="ChEBI" id="CHEBI:33019"/>
        <dbReference type="ChEBI" id="CHEBI:61560"/>
        <dbReference type="ChEBI" id="CHEBI:173112"/>
        <dbReference type="EC" id="2.7.7.7"/>
    </reaction>
</comment>
<dbReference type="Gene3D" id="1.10.150.20">
    <property type="entry name" value="5' to 3' exonuclease, C-terminal subdomain"/>
    <property type="match status" value="1"/>
</dbReference>
<evidence type="ECO:0000256" key="11">
    <source>
        <dbReference type="SAM" id="MobiDB-lite"/>
    </source>
</evidence>
<evidence type="ECO:0000256" key="5">
    <source>
        <dbReference type="ARBA" id="ARBA00022723"/>
    </source>
</evidence>
<accession>A0A3B0VM30</accession>
<keyword evidence="7" id="KW-0460">Magnesium</keyword>
<dbReference type="Pfam" id="PF11799">
    <property type="entry name" value="IMS_C"/>
    <property type="match status" value="1"/>
</dbReference>
<dbReference type="AlphaFoldDB" id="A0A3B0VM30"/>
<dbReference type="Gene3D" id="3.40.1170.60">
    <property type="match status" value="1"/>
</dbReference>
<name>A0A3B0VM30_9ZZZZ</name>
<evidence type="ECO:0000259" key="12">
    <source>
        <dbReference type="PROSITE" id="PS50173"/>
    </source>
</evidence>
<reference evidence="13" key="1">
    <citation type="submission" date="2018-06" db="EMBL/GenBank/DDBJ databases">
        <authorList>
            <person name="Zhirakovskaya E."/>
        </authorList>
    </citation>
    <scope>NUCLEOTIDE SEQUENCE</scope>
</reference>
<dbReference type="Gene3D" id="3.30.70.270">
    <property type="match status" value="1"/>
</dbReference>
<dbReference type="InterPro" id="IPR050116">
    <property type="entry name" value="DNA_polymerase-Y"/>
</dbReference>
<keyword evidence="5" id="KW-0479">Metal-binding</keyword>
<dbReference type="Gene3D" id="3.30.1490.100">
    <property type="entry name" value="DNA polymerase, Y-family, little finger domain"/>
    <property type="match status" value="1"/>
</dbReference>
<keyword evidence="6" id="KW-0227">DNA damage</keyword>
<evidence type="ECO:0000256" key="6">
    <source>
        <dbReference type="ARBA" id="ARBA00022763"/>
    </source>
</evidence>
<dbReference type="GO" id="GO:0009432">
    <property type="term" value="P:SOS response"/>
    <property type="evidence" value="ECO:0007669"/>
    <property type="project" value="TreeGrafter"/>
</dbReference>
<evidence type="ECO:0000256" key="7">
    <source>
        <dbReference type="ARBA" id="ARBA00022842"/>
    </source>
</evidence>
<dbReference type="InterPro" id="IPR017961">
    <property type="entry name" value="DNA_pol_Y-fam_little_finger"/>
</dbReference>
<organism evidence="13">
    <name type="scientific">hydrothermal vent metagenome</name>
    <dbReference type="NCBI Taxonomy" id="652676"/>
    <lineage>
        <taxon>unclassified sequences</taxon>
        <taxon>metagenomes</taxon>
        <taxon>ecological metagenomes</taxon>
    </lineage>
</organism>
<dbReference type="InterPro" id="IPR022880">
    <property type="entry name" value="DNApol_IV"/>
</dbReference>
<keyword evidence="8" id="KW-0239">DNA-directed DNA polymerase</keyword>
<feature type="region of interest" description="Disordered" evidence="11">
    <location>
        <begin position="227"/>
        <end position="260"/>
    </location>
</feature>
<dbReference type="GO" id="GO:0005829">
    <property type="term" value="C:cytosol"/>
    <property type="evidence" value="ECO:0007669"/>
    <property type="project" value="TreeGrafter"/>
</dbReference>
<dbReference type="GO" id="GO:0003887">
    <property type="term" value="F:DNA-directed DNA polymerase activity"/>
    <property type="evidence" value="ECO:0007669"/>
    <property type="project" value="UniProtKB-KW"/>
</dbReference>
<evidence type="ECO:0000256" key="2">
    <source>
        <dbReference type="ARBA" id="ARBA00022679"/>
    </source>
</evidence>
<protein>
    <recommendedName>
        <fullName evidence="1">DNA-directed DNA polymerase</fullName>
        <ecNumber evidence="1">2.7.7.7</ecNumber>
    </recommendedName>
</protein>
<dbReference type="GO" id="GO:0006260">
    <property type="term" value="P:DNA replication"/>
    <property type="evidence" value="ECO:0007669"/>
    <property type="project" value="UniProtKB-KW"/>
</dbReference>
<dbReference type="InterPro" id="IPR043502">
    <property type="entry name" value="DNA/RNA_pol_sf"/>
</dbReference>
<dbReference type="PANTHER" id="PTHR11076">
    <property type="entry name" value="DNA REPAIR POLYMERASE UMUC / TRANSFERASE FAMILY MEMBER"/>
    <property type="match status" value="1"/>
</dbReference>
<dbReference type="SUPFAM" id="SSF56672">
    <property type="entry name" value="DNA/RNA polymerases"/>
    <property type="match status" value="1"/>
</dbReference>
<dbReference type="GO" id="GO:0003684">
    <property type="term" value="F:damaged DNA binding"/>
    <property type="evidence" value="ECO:0007669"/>
    <property type="project" value="InterPro"/>
</dbReference>
<evidence type="ECO:0000313" key="13">
    <source>
        <dbReference type="EMBL" id="VAW41313.1"/>
    </source>
</evidence>
<dbReference type="InterPro" id="IPR036775">
    <property type="entry name" value="DNA_pol_Y-fam_lit_finger_sf"/>
</dbReference>
<dbReference type="InterPro" id="IPR043128">
    <property type="entry name" value="Rev_trsase/Diguanyl_cyclase"/>
</dbReference>
<dbReference type="InterPro" id="IPR001126">
    <property type="entry name" value="UmuC"/>
</dbReference>
<evidence type="ECO:0000256" key="8">
    <source>
        <dbReference type="ARBA" id="ARBA00022932"/>
    </source>
</evidence>
<gene>
    <name evidence="13" type="ORF">MNBD_CHLOROFLEXI01-3222</name>
</gene>
<sequence>MSDTSWPHAILHLDMDAFYVNVHILDHPEDAGRPFAIGGQPDQRGVVASASYEARKMGVRSAMPMSRAVRLCPKLKIAPANWQHIRSCSKQVMAVLQPYGSVEQMSVDEAYVDLSAWDNPEEKGAEIRTAVKKETSLPCSVGLASSKLVAKVASDHNKPEGFTVVPPGTEAAFLAPLSTRVIWGIGPKTAEKMANLKIQTCGQLALADLGLLQGALGGQAVSLKERAQGIDSRSVNSDRGMSKSISQEWTFNQDSNDPQQLREKLKKMTEQVAQSLQKQQLVAHTVTVKFRWADFTTFTRQRSVEVGIDDTATIHAIAESIWAEHWPDGQKMRLLGVGVSKIKAPEVRQLGFNFLGLRR</sequence>
<evidence type="ECO:0000256" key="4">
    <source>
        <dbReference type="ARBA" id="ARBA00022705"/>
    </source>
</evidence>
<evidence type="ECO:0000256" key="9">
    <source>
        <dbReference type="ARBA" id="ARBA00023204"/>
    </source>
</evidence>
<dbReference type="NCBIfam" id="NF002677">
    <property type="entry name" value="PRK02406.1"/>
    <property type="match status" value="1"/>
</dbReference>
<dbReference type="PANTHER" id="PTHR11076:SF33">
    <property type="entry name" value="DNA POLYMERASE KAPPA"/>
    <property type="match status" value="1"/>
</dbReference>
<dbReference type="PROSITE" id="PS50173">
    <property type="entry name" value="UMUC"/>
    <property type="match status" value="1"/>
</dbReference>
<feature type="compositionally biased region" description="Polar residues" evidence="11">
    <location>
        <begin position="231"/>
        <end position="259"/>
    </location>
</feature>
<keyword evidence="9" id="KW-0234">DNA repair</keyword>
<proteinExistence type="inferred from homology"/>
<dbReference type="CDD" id="cd03586">
    <property type="entry name" value="PolY_Pol_IV_kappa"/>
    <property type="match status" value="1"/>
</dbReference>
<dbReference type="HAMAP" id="MF_01113">
    <property type="entry name" value="DNApol_IV"/>
    <property type="match status" value="1"/>
</dbReference>
<dbReference type="GO" id="GO:0006281">
    <property type="term" value="P:DNA repair"/>
    <property type="evidence" value="ECO:0007669"/>
    <property type="project" value="UniProtKB-KW"/>
</dbReference>
<evidence type="ECO:0000256" key="1">
    <source>
        <dbReference type="ARBA" id="ARBA00012417"/>
    </source>
</evidence>
<evidence type="ECO:0000256" key="10">
    <source>
        <dbReference type="ARBA" id="ARBA00049244"/>
    </source>
</evidence>
<feature type="domain" description="UmuC" evidence="12">
    <location>
        <begin position="10"/>
        <end position="186"/>
    </location>
</feature>
<dbReference type="GO" id="GO:0046872">
    <property type="term" value="F:metal ion binding"/>
    <property type="evidence" value="ECO:0007669"/>
    <property type="project" value="UniProtKB-KW"/>
</dbReference>
<keyword evidence="3 13" id="KW-0548">Nucleotidyltransferase</keyword>
<evidence type="ECO:0000256" key="3">
    <source>
        <dbReference type="ARBA" id="ARBA00022695"/>
    </source>
</evidence>
<dbReference type="SUPFAM" id="SSF100879">
    <property type="entry name" value="Lesion bypass DNA polymerase (Y-family), little finger domain"/>
    <property type="match status" value="1"/>
</dbReference>
<dbReference type="GO" id="GO:0042276">
    <property type="term" value="P:error-prone translesion synthesis"/>
    <property type="evidence" value="ECO:0007669"/>
    <property type="project" value="TreeGrafter"/>
</dbReference>